<reference evidence="2 3" key="1">
    <citation type="submission" date="2023-03" db="EMBL/GenBank/DDBJ databases">
        <title>Novosphingobium cyanobacteriorum sp. nov., isolated from a eutrophic reservoir during the Microcystis bloom period.</title>
        <authorList>
            <person name="Kang M."/>
            <person name="Le V."/>
            <person name="Ko S.-R."/>
            <person name="Lee S.-A."/>
            <person name="Ahn C.-Y."/>
        </authorList>
    </citation>
    <scope>NUCLEOTIDE SEQUENCE [LARGE SCALE GENOMIC DNA]</scope>
    <source>
        <strain evidence="2 3">HBC54</strain>
    </source>
</reference>
<name>A0ABT6CET6_9SPHN</name>
<dbReference type="Proteomes" id="UP001222770">
    <property type="component" value="Unassembled WGS sequence"/>
</dbReference>
<keyword evidence="1" id="KW-0175">Coiled coil</keyword>
<keyword evidence="3" id="KW-1185">Reference proteome</keyword>
<dbReference type="RefSeq" id="WP_277275514.1">
    <property type="nucleotide sequence ID" value="NZ_JAROCY010000003.1"/>
</dbReference>
<feature type="coiled-coil region" evidence="1">
    <location>
        <begin position="24"/>
        <end position="69"/>
    </location>
</feature>
<sequence length="94" mass="10465">MTTALTIALCALVLLAITAMGMTLEAYKRRIEFRERELELLTAQSAERAARHVAAAERLEQRVRVLERIAMDNASAGNPMLAREIESLRLQAAN</sequence>
<accession>A0ABT6CET6</accession>
<evidence type="ECO:0000313" key="2">
    <source>
        <dbReference type="EMBL" id="MDF8332352.1"/>
    </source>
</evidence>
<evidence type="ECO:0000313" key="3">
    <source>
        <dbReference type="Proteomes" id="UP001222770"/>
    </source>
</evidence>
<comment type="caution">
    <text evidence="2">The sequence shown here is derived from an EMBL/GenBank/DDBJ whole genome shotgun (WGS) entry which is preliminary data.</text>
</comment>
<gene>
    <name evidence="2" type="ORF">POM99_03990</name>
</gene>
<dbReference type="EMBL" id="JAROCY010000003">
    <property type="protein sequence ID" value="MDF8332352.1"/>
    <property type="molecule type" value="Genomic_DNA"/>
</dbReference>
<protein>
    <submittedName>
        <fullName evidence="2">Uncharacterized protein</fullName>
    </submittedName>
</protein>
<evidence type="ECO:0000256" key="1">
    <source>
        <dbReference type="SAM" id="Coils"/>
    </source>
</evidence>
<proteinExistence type="predicted"/>
<organism evidence="2 3">
    <name type="scientific">Novosphingobium cyanobacteriorum</name>
    <dbReference type="NCBI Taxonomy" id="3024215"/>
    <lineage>
        <taxon>Bacteria</taxon>
        <taxon>Pseudomonadati</taxon>
        <taxon>Pseudomonadota</taxon>
        <taxon>Alphaproteobacteria</taxon>
        <taxon>Sphingomonadales</taxon>
        <taxon>Sphingomonadaceae</taxon>
        <taxon>Novosphingobium</taxon>
    </lineage>
</organism>